<evidence type="ECO:0000313" key="3">
    <source>
        <dbReference type="Proteomes" id="UP000199026"/>
    </source>
</evidence>
<evidence type="ECO:0000313" key="2">
    <source>
        <dbReference type="EMBL" id="SDY54307.1"/>
    </source>
</evidence>
<sequence>MDMIAKSYRGLHLLWDLNWDRVLYLATITVALFAGAWLGSLML</sequence>
<keyword evidence="1" id="KW-1133">Transmembrane helix</keyword>
<organism evidence="2 3">
    <name type="scientific">Lentibacter algarum</name>
    <dbReference type="NCBI Taxonomy" id="576131"/>
    <lineage>
        <taxon>Bacteria</taxon>
        <taxon>Pseudomonadati</taxon>
        <taxon>Pseudomonadota</taxon>
        <taxon>Alphaproteobacteria</taxon>
        <taxon>Rhodobacterales</taxon>
        <taxon>Roseobacteraceae</taxon>
        <taxon>Lentibacter</taxon>
    </lineage>
</organism>
<keyword evidence="1" id="KW-0472">Membrane</keyword>
<dbReference type="AlphaFoldDB" id="A0A1H3KQ45"/>
<protein>
    <submittedName>
        <fullName evidence="2">Uncharacterized protein</fullName>
    </submittedName>
</protein>
<keyword evidence="1" id="KW-0812">Transmembrane</keyword>
<dbReference type="STRING" id="576131.SAMN05444486_102683"/>
<proteinExistence type="predicted"/>
<dbReference type="GeneID" id="78695847"/>
<keyword evidence="3" id="KW-1185">Reference proteome</keyword>
<dbReference type="EMBL" id="FNPR01000002">
    <property type="protein sequence ID" value="SDY54307.1"/>
    <property type="molecule type" value="Genomic_DNA"/>
</dbReference>
<accession>A0A1H3KQ45</accession>
<dbReference type="RefSeq" id="WP_271437032.1">
    <property type="nucleotide sequence ID" value="NZ_CALBNM010000100.1"/>
</dbReference>
<dbReference type="Proteomes" id="UP000199026">
    <property type="component" value="Unassembled WGS sequence"/>
</dbReference>
<reference evidence="2 3" key="1">
    <citation type="submission" date="2016-10" db="EMBL/GenBank/DDBJ databases">
        <authorList>
            <person name="de Groot N.N."/>
        </authorList>
    </citation>
    <scope>NUCLEOTIDE SEQUENCE [LARGE SCALE GENOMIC DNA]</scope>
    <source>
        <strain evidence="2 3">DSM 24677</strain>
    </source>
</reference>
<gene>
    <name evidence="2" type="ORF">SAMN05444486_102683</name>
</gene>
<name>A0A1H3KQ45_9RHOB</name>
<evidence type="ECO:0000256" key="1">
    <source>
        <dbReference type="SAM" id="Phobius"/>
    </source>
</evidence>
<feature type="transmembrane region" description="Helical" evidence="1">
    <location>
        <begin position="21"/>
        <end position="40"/>
    </location>
</feature>